<dbReference type="GO" id="GO:0071786">
    <property type="term" value="P:endoplasmic reticulum tubular network organization"/>
    <property type="evidence" value="ECO:0007669"/>
    <property type="project" value="TreeGrafter"/>
</dbReference>
<keyword evidence="4" id="KW-1133">Transmembrane helix</keyword>
<reference evidence="6" key="1">
    <citation type="submission" date="2020-11" db="EMBL/GenBank/DDBJ databases">
        <authorList>
            <person name="Tran Van P."/>
        </authorList>
    </citation>
    <scope>NUCLEOTIDE SEQUENCE</scope>
</reference>
<keyword evidence="3" id="KW-0812">Transmembrane</keyword>
<evidence type="ECO:0000313" key="6">
    <source>
        <dbReference type="EMBL" id="CAD7223712.1"/>
    </source>
</evidence>
<dbReference type="EMBL" id="OB660243">
    <property type="protein sequence ID" value="CAD7223712.1"/>
    <property type="molecule type" value="Genomic_DNA"/>
</dbReference>
<evidence type="ECO:0000256" key="4">
    <source>
        <dbReference type="ARBA" id="ARBA00022989"/>
    </source>
</evidence>
<organism evidence="6">
    <name type="scientific">Cyprideis torosa</name>
    <dbReference type="NCBI Taxonomy" id="163714"/>
    <lineage>
        <taxon>Eukaryota</taxon>
        <taxon>Metazoa</taxon>
        <taxon>Ecdysozoa</taxon>
        <taxon>Arthropoda</taxon>
        <taxon>Crustacea</taxon>
        <taxon>Oligostraca</taxon>
        <taxon>Ostracoda</taxon>
        <taxon>Podocopa</taxon>
        <taxon>Podocopida</taxon>
        <taxon>Cytherocopina</taxon>
        <taxon>Cytheroidea</taxon>
        <taxon>Cytherideidae</taxon>
        <taxon>Cyprideis</taxon>
    </lineage>
</organism>
<dbReference type="InterPro" id="IPR005344">
    <property type="entry name" value="TMEM33/Pom33"/>
</dbReference>
<keyword evidence="5" id="KW-0472">Membrane</keyword>
<dbReference type="OrthoDB" id="5581259at2759"/>
<dbReference type="Pfam" id="PF03661">
    <property type="entry name" value="TMEM33_Pom33"/>
    <property type="match status" value="1"/>
</dbReference>
<sequence length="262" mass="30250">MADSQEQPERQTGGGAQPTERRRGWNVLVQHVTEHKIETGLWATRLLTISFTLGYFIPLFGNPYNLYYKVLMSNAATSALRLHQRSPTLQLSREFFGLLFLEDSCHYLIYSLLFLTLSPATIIVMPVALYALLHFASYSLTLLDCLGLDAWWGARFLISIVDFQTRNILRLIAFSEILVMPMLLLMIFSGRASVFSPFLYYRFLSLRYASRRNPHTRTMFHELRMRFEAMVLEPRCPEFVRNMVLRTIAFISNLAPVIPPPS</sequence>
<dbReference type="PANTHER" id="PTHR12703:SF4">
    <property type="entry name" value="TRANSMEMBRANE PROTEIN 33"/>
    <property type="match status" value="1"/>
</dbReference>
<evidence type="ECO:0000256" key="3">
    <source>
        <dbReference type="ARBA" id="ARBA00022692"/>
    </source>
</evidence>
<proteinExistence type="inferred from homology"/>
<dbReference type="PANTHER" id="PTHR12703">
    <property type="entry name" value="TRANSMEMBRANE PROTEIN 33"/>
    <property type="match status" value="1"/>
</dbReference>
<evidence type="ECO:0000256" key="2">
    <source>
        <dbReference type="ARBA" id="ARBA00007322"/>
    </source>
</evidence>
<evidence type="ECO:0000256" key="1">
    <source>
        <dbReference type="ARBA" id="ARBA00004141"/>
    </source>
</evidence>
<dbReference type="GO" id="GO:0061024">
    <property type="term" value="P:membrane organization"/>
    <property type="evidence" value="ECO:0007669"/>
    <property type="project" value="TreeGrafter"/>
</dbReference>
<comment type="similarity">
    <text evidence="2">Belongs to the PER33/POM33 family.</text>
</comment>
<dbReference type="GO" id="GO:0016020">
    <property type="term" value="C:membrane"/>
    <property type="evidence" value="ECO:0007669"/>
    <property type="project" value="UniProtKB-SubCell"/>
</dbReference>
<dbReference type="AlphaFoldDB" id="A0A7R8W7H2"/>
<protein>
    <submittedName>
        <fullName evidence="6">Uncharacterized protein</fullName>
    </submittedName>
</protein>
<evidence type="ECO:0000256" key="5">
    <source>
        <dbReference type="ARBA" id="ARBA00023136"/>
    </source>
</evidence>
<accession>A0A7R8W7H2</accession>
<dbReference type="GO" id="GO:0005783">
    <property type="term" value="C:endoplasmic reticulum"/>
    <property type="evidence" value="ECO:0007669"/>
    <property type="project" value="TreeGrafter"/>
</dbReference>
<gene>
    <name evidence="6" type="ORF">CTOB1V02_LOCUS1692</name>
</gene>
<dbReference type="InterPro" id="IPR051645">
    <property type="entry name" value="PER33/POM33_regulator"/>
</dbReference>
<comment type="subcellular location">
    <subcellularLocation>
        <location evidence="1">Membrane</location>
        <topology evidence="1">Multi-pass membrane protein</topology>
    </subcellularLocation>
</comment>
<name>A0A7R8W7H2_9CRUS</name>